<keyword evidence="3 6" id="KW-0378">Hydrolase</keyword>
<dbReference type="PROSITE" id="PS00609">
    <property type="entry name" value="GLYCOSYL_HYDROL_F32"/>
    <property type="match status" value="1"/>
</dbReference>
<dbReference type="Pfam" id="PF00251">
    <property type="entry name" value="Glyco_hydro_32N"/>
    <property type="match status" value="1"/>
</dbReference>
<dbReference type="InterPro" id="IPR023296">
    <property type="entry name" value="Glyco_hydro_beta-prop_sf"/>
</dbReference>
<sequence length="417" mass="49099">MENIHKNILHLEPSRGLLNDPNGLVQFNGKYYVFHQWNRFGLDHSYKERGLFTSSDLLHWHHEGSAILPDSMLDKDGIYSGSATVANDQLHVFFTGNSKQNGQRKSYQRQAVSNGNFKLIKKEKGLETPDEFTEHFCDPYIIKNNGEWQMLLGAQTKKYQGAIAIYTSPDLYSWDYRGIYFGNPILDQMCECPNLVDFGEEKVLLVCPQKRQIKPDKDISSYSGYFIGRQNKYRFLPENRIQKLDQGFDFYAPQVFTDEKGRKIMFAWMSRMNESQEQQCPTREYGYIHCLTLPRKLVLKKGQLYQKPLEEYRNAAKLERHFREREHEFQMSTDFEIYEMEPADNDFKVELCNKNIIIEYKDGQPWLKRKDWSSNNYEQKKIKISAINNLSIYCDCSAIEIFINDGQIVMSARYFCF</sequence>
<dbReference type="GO" id="GO:0005975">
    <property type="term" value="P:carbohydrate metabolic process"/>
    <property type="evidence" value="ECO:0007669"/>
    <property type="project" value="InterPro"/>
</dbReference>
<evidence type="ECO:0000259" key="5">
    <source>
        <dbReference type="Pfam" id="PF00251"/>
    </source>
</evidence>
<gene>
    <name evidence="6" type="ORF">IMAU50013_01542</name>
</gene>
<dbReference type="SUPFAM" id="SSF49899">
    <property type="entry name" value="Concanavalin A-like lectins/glucanases"/>
    <property type="match status" value="1"/>
</dbReference>
<proteinExistence type="inferred from homology"/>
<dbReference type="Gene3D" id="2.60.120.560">
    <property type="entry name" value="Exo-inulinase, domain 1"/>
    <property type="match status" value="1"/>
</dbReference>
<comment type="caution">
    <text evidence="6">The sequence shown here is derived from an EMBL/GenBank/DDBJ whole genome shotgun (WGS) entry which is preliminary data.</text>
</comment>
<name>A0A9Q5C4A8_LACHE</name>
<dbReference type="InterPro" id="IPR001362">
    <property type="entry name" value="Glyco_hydro_32"/>
</dbReference>
<evidence type="ECO:0000256" key="1">
    <source>
        <dbReference type="ARBA" id="ARBA00009902"/>
    </source>
</evidence>
<dbReference type="EMBL" id="WCGB01000035">
    <property type="protein sequence ID" value="NRN91995.1"/>
    <property type="molecule type" value="Genomic_DNA"/>
</dbReference>
<comment type="similarity">
    <text evidence="1">Belongs to the glycosyl hydrolase 32 family.</text>
</comment>
<evidence type="ECO:0000256" key="2">
    <source>
        <dbReference type="ARBA" id="ARBA00012758"/>
    </source>
</evidence>
<dbReference type="InterPro" id="IPR051214">
    <property type="entry name" value="GH32_Enzymes"/>
</dbReference>
<dbReference type="Gene3D" id="2.115.10.20">
    <property type="entry name" value="Glycosyl hydrolase domain, family 43"/>
    <property type="match status" value="1"/>
</dbReference>
<dbReference type="SMART" id="SM00640">
    <property type="entry name" value="Glyco_32"/>
    <property type="match status" value="1"/>
</dbReference>
<dbReference type="PANTHER" id="PTHR43101:SF1">
    <property type="entry name" value="BETA-FRUCTOSIDASE"/>
    <property type="match status" value="1"/>
</dbReference>
<protein>
    <recommendedName>
        <fullName evidence="2">beta-fructofuranosidase</fullName>
        <ecNumber evidence="2">3.2.1.26</ecNumber>
    </recommendedName>
</protein>
<dbReference type="InterPro" id="IPR013320">
    <property type="entry name" value="ConA-like_dom_sf"/>
</dbReference>
<dbReference type="SUPFAM" id="SSF75005">
    <property type="entry name" value="Arabinanase/levansucrase/invertase"/>
    <property type="match status" value="1"/>
</dbReference>
<dbReference type="RefSeq" id="WP_172981259.1">
    <property type="nucleotide sequence ID" value="NZ_WCFV01000010.1"/>
</dbReference>
<dbReference type="Proteomes" id="UP000601587">
    <property type="component" value="Unassembled WGS sequence"/>
</dbReference>
<accession>A0A9Q5C4A8</accession>
<evidence type="ECO:0000256" key="3">
    <source>
        <dbReference type="ARBA" id="ARBA00022801"/>
    </source>
</evidence>
<evidence type="ECO:0000313" key="7">
    <source>
        <dbReference type="Proteomes" id="UP000601587"/>
    </source>
</evidence>
<keyword evidence="4" id="KW-0326">Glycosidase</keyword>
<evidence type="ECO:0000313" key="6">
    <source>
        <dbReference type="EMBL" id="NRN91995.1"/>
    </source>
</evidence>
<dbReference type="InterPro" id="IPR018053">
    <property type="entry name" value="Glyco_hydro_32_AS"/>
</dbReference>
<dbReference type="PANTHER" id="PTHR43101">
    <property type="entry name" value="BETA-FRUCTOSIDASE"/>
    <property type="match status" value="1"/>
</dbReference>
<dbReference type="InterPro" id="IPR013148">
    <property type="entry name" value="Glyco_hydro_32_N"/>
</dbReference>
<evidence type="ECO:0000256" key="4">
    <source>
        <dbReference type="ARBA" id="ARBA00023295"/>
    </source>
</evidence>
<reference evidence="6" key="1">
    <citation type="submission" date="2019-09" db="EMBL/GenBank/DDBJ databases">
        <title>Comparative genomic analysis of Lactobacillus helveticus.</title>
        <authorList>
            <person name="Zhang H."/>
            <person name="Chen Y."/>
            <person name="Zhong Z."/>
        </authorList>
    </citation>
    <scope>NUCLEOTIDE SEQUENCE</scope>
    <source>
        <strain evidence="6">IMAU50013</strain>
    </source>
</reference>
<dbReference type="GO" id="GO:0004564">
    <property type="term" value="F:beta-fructofuranosidase activity"/>
    <property type="evidence" value="ECO:0007669"/>
    <property type="project" value="UniProtKB-EC"/>
</dbReference>
<dbReference type="EC" id="3.2.1.26" evidence="2"/>
<dbReference type="AlphaFoldDB" id="A0A9Q5C4A8"/>
<dbReference type="CDD" id="cd18623">
    <property type="entry name" value="GH32_ScrB-like"/>
    <property type="match status" value="1"/>
</dbReference>
<feature type="domain" description="Glycosyl hydrolase family 32 N-terminal" evidence="5">
    <location>
        <begin position="10"/>
        <end position="308"/>
    </location>
</feature>
<organism evidence="6 7">
    <name type="scientific">Lactobacillus helveticus</name>
    <name type="common">Lactobacillus suntoryeus</name>
    <dbReference type="NCBI Taxonomy" id="1587"/>
    <lineage>
        <taxon>Bacteria</taxon>
        <taxon>Bacillati</taxon>
        <taxon>Bacillota</taxon>
        <taxon>Bacilli</taxon>
        <taxon>Lactobacillales</taxon>
        <taxon>Lactobacillaceae</taxon>
        <taxon>Lactobacillus</taxon>
    </lineage>
</organism>